<dbReference type="AlphaFoldDB" id="A0A1D3CU99"/>
<dbReference type="VEuPathDB" id="ToxoDB:cyc_00729"/>
<sequence>MGANNSACLPRRAAGATARRNGAISSNRTAEAALRPTQNFKKVSITVDSQAAKSETRAQLSTPHGSPTNGVASSSGLTEECGDALHAQLSPDDQQVKVRGQLPNVSGIESSANEKQQDAHFLEEEQPREPEAEFTINQGSPKEISSLSKTEKPDEALYVQKGEGALRHQHHIHVPSHLLATRTEEAWEQHQHESQALLSPHSCSVAHRVAAALRAAAGERAAAAAARAAEAAQAAKTTQEDEAEPLRGIQLLQASTNQDPAFKMCHEQPGCTASSSAEEQVHLQQDSRGLHPQKSCFPHVSCLSSTDDSGNDVMVSSGMIWSETKSKNAISSEYSVVKTALRRVGTMFSATSAALASPPVAKTTHEEAGNCEIVSNVQRCLSAPEWHSGALAGSGIAGEQREGADMLQGALDRAMGTLTSDTFKKHAVALLSQSISVAASLVEAIKMCGDATQPQGRQSFSEAHIPPCLYATGNTGLVVVAE</sequence>
<feature type="compositionally biased region" description="Low complexity" evidence="1">
    <location>
        <begin position="11"/>
        <end position="23"/>
    </location>
</feature>
<organism evidence="2 3">
    <name type="scientific">Cyclospora cayetanensis</name>
    <dbReference type="NCBI Taxonomy" id="88456"/>
    <lineage>
        <taxon>Eukaryota</taxon>
        <taxon>Sar</taxon>
        <taxon>Alveolata</taxon>
        <taxon>Apicomplexa</taxon>
        <taxon>Conoidasida</taxon>
        <taxon>Coccidia</taxon>
        <taxon>Eucoccidiorida</taxon>
        <taxon>Eimeriorina</taxon>
        <taxon>Eimeriidae</taxon>
        <taxon>Cyclospora</taxon>
    </lineage>
</organism>
<keyword evidence="3" id="KW-1185">Reference proteome</keyword>
<dbReference type="Proteomes" id="UP000095192">
    <property type="component" value="Unassembled WGS sequence"/>
</dbReference>
<dbReference type="EMBL" id="JROU02001939">
    <property type="protein sequence ID" value="OEH74770.1"/>
    <property type="molecule type" value="Genomic_DNA"/>
</dbReference>
<feature type="compositionally biased region" description="Polar residues" evidence="1">
    <location>
        <begin position="135"/>
        <end position="148"/>
    </location>
</feature>
<feature type="compositionally biased region" description="Polar residues" evidence="1">
    <location>
        <begin position="36"/>
        <end position="77"/>
    </location>
</feature>
<reference evidence="2 3" key="1">
    <citation type="journal article" date="2016" name="BMC Genomics">
        <title>Comparative genomics reveals Cyclospora cayetanensis possesses coccidia-like metabolism and invasion components but unique surface antigens.</title>
        <authorList>
            <person name="Liu S."/>
            <person name="Wang L."/>
            <person name="Zheng H."/>
            <person name="Xu Z."/>
            <person name="Roellig D.M."/>
            <person name="Li N."/>
            <person name="Frace M.A."/>
            <person name="Tang K."/>
            <person name="Arrowood M.J."/>
            <person name="Moss D.M."/>
            <person name="Zhang L."/>
            <person name="Feng Y."/>
            <person name="Xiao L."/>
        </authorList>
    </citation>
    <scope>NUCLEOTIDE SEQUENCE [LARGE SCALE GENOMIC DNA]</scope>
    <source>
        <strain evidence="2 3">CHN_HEN01</strain>
    </source>
</reference>
<feature type="region of interest" description="Disordered" evidence="1">
    <location>
        <begin position="1"/>
        <end position="78"/>
    </location>
</feature>
<protein>
    <submittedName>
        <fullName evidence="2">Uncharacterized protein</fullName>
    </submittedName>
</protein>
<evidence type="ECO:0000313" key="3">
    <source>
        <dbReference type="Proteomes" id="UP000095192"/>
    </source>
</evidence>
<feature type="region of interest" description="Disordered" evidence="1">
    <location>
        <begin position="107"/>
        <end position="152"/>
    </location>
</feature>
<evidence type="ECO:0000313" key="2">
    <source>
        <dbReference type="EMBL" id="OEH74770.1"/>
    </source>
</evidence>
<feature type="compositionally biased region" description="Basic and acidic residues" evidence="1">
    <location>
        <begin position="115"/>
        <end position="131"/>
    </location>
</feature>
<dbReference type="InParanoid" id="A0A1D3CU99"/>
<name>A0A1D3CU99_9EIME</name>
<comment type="caution">
    <text evidence="2">The sequence shown here is derived from an EMBL/GenBank/DDBJ whole genome shotgun (WGS) entry which is preliminary data.</text>
</comment>
<evidence type="ECO:0000256" key="1">
    <source>
        <dbReference type="SAM" id="MobiDB-lite"/>
    </source>
</evidence>
<accession>A0A1D3CU99</accession>
<dbReference type="VEuPathDB" id="ToxoDB:LOC34617851"/>
<gene>
    <name evidence="2" type="ORF">cyc_00729</name>
</gene>
<proteinExistence type="predicted"/>